<accession>A0A916R7I1</accession>
<keyword evidence="8" id="KW-1185">Reference proteome</keyword>
<dbReference type="Proteomes" id="UP000596977">
    <property type="component" value="Unassembled WGS sequence"/>
</dbReference>
<dbReference type="GO" id="GO:0043190">
    <property type="term" value="C:ATP-binding cassette (ABC) transporter complex"/>
    <property type="evidence" value="ECO:0007669"/>
    <property type="project" value="InterPro"/>
</dbReference>
<dbReference type="InterPro" id="IPR000914">
    <property type="entry name" value="SBP_5_dom"/>
</dbReference>
<dbReference type="Gene3D" id="3.10.105.10">
    <property type="entry name" value="Dipeptide-binding Protein, Domain 3"/>
    <property type="match status" value="1"/>
</dbReference>
<evidence type="ECO:0000259" key="6">
    <source>
        <dbReference type="Pfam" id="PF00496"/>
    </source>
</evidence>
<evidence type="ECO:0000313" key="8">
    <source>
        <dbReference type="Proteomes" id="UP000596977"/>
    </source>
</evidence>
<dbReference type="Pfam" id="PF00496">
    <property type="entry name" value="SBP_bac_5"/>
    <property type="match status" value="1"/>
</dbReference>
<dbReference type="GO" id="GO:1904680">
    <property type="term" value="F:peptide transmembrane transporter activity"/>
    <property type="evidence" value="ECO:0007669"/>
    <property type="project" value="TreeGrafter"/>
</dbReference>
<evidence type="ECO:0000256" key="4">
    <source>
        <dbReference type="ARBA" id="ARBA00022729"/>
    </source>
</evidence>
<organism evidence="7 8">
    <name type="scientific">Pelagibacterium lentulum</name>
    <dbReference type="NCBI Taxonomy" id="2029865"/>
    <lineage>
        <taxon>Bacteria</taxon>
        <taxon>Pseudomonadati</taxon>
        <taxon>Pseudomonadota</taxon>
        <taxon>Alphaproteobacteria</taxon>
        <taxon>Hyphomicrobiales</taxon>
        <taxon>Devosiaceae</taxon>
        <taxon>Pelagibacterium</taxon>
    </lineage>
</organism>
<feature type="domain" description="Solute-binding protein family 5" evidence="6">
    <location>
        <begin position="84"/>
        <end position="423"/>
    </location>
</feature>
<dbReference type="AlphaFoldDB" id="A0A916R7I1"/>
<evidence type="ECO:0000313" key="7">
    <source>
        <dbReference type="EMBL" id="GGA43252.1"/>
    </source>
</evidence>
<dbReference type="OrthoDB" id="9803988at2"/>
<keyword evidence="4 5" id="KW-0732">Signal</keyword>
<evidence type="ECO:0000256" key="5">
    <source>
        <dbReference type="SAM" id="SignalP"/>
    </source>
</evidence>
<dbReference type="RefSeq" id="WP_127074424.1">
    <property type="nucleotide sequence ID" value="NZ_BMKB01000002.1"/>
</dbReference>
<evidence type="ECO:0000256" key="1">
    <source>
        <dbReference type="ARBA" id="ARBA00004418"/>
    </source>
</evidence>
<comment type="similarity">
    <text evidence="2">Belongs to the bacterial solute-binding protein 5 family.</text>
</comment>
<reference evidence="7 8" key="1">
    <citation type="journal article" date="2014" name="Int. J. Syst. Evol. Microbiol.">
        <title>Complete genome sequence of Corynebacterium casei LMG S-19264T (=DSM 44701T), isolated from a smear-ripened cheese.</title>
        <authorList>
            <consortium name="US DOE Joint Genome Institute (JGI-PGF)"/>
            <person name="Walter F."/>
            <person name="Albersmeier A."/>
            <person name="Kalinowski J."/>
            <person name="Ruckert C."/>
        </authorList>
    </citation>
    <scope>NUCLEOTIDE SEQUENCE [LARGE SCALE GENOMIC DNA]</scope>
    <source>
        <strain evidence="7 8">CGMCC 1.15896</strain>
    </source>
</reference>
<dbReference type="EMBL" id="BMKB01000002">
    <property type="protein sequence ID" value="GGA43252.1"/>
    <property type="molecule type" value="Genomic_DNA"/>
</dbReference>
<gene>
    <name evidence="7" type="ORF">GCM10011499_11030</name>
</gene>
<dbReference type="PIRSF" id="PIRSF002741">
    <property type="entry name" value="MppA"/>
    <property type="match status" value="1"/>
</dbReference>
<comment type="caution">
    <text evidence="7">The sequence shown here is derived from an EMBL/GenBank/DDBJ whole genome shotgun (WGS) entry which is preliminary data.</text>
</comment>
<dbReference type="PANTHER" id="PTHR30290:SF9">
    <property type="entry name" value="OLIGOPEPTIDE-BINDING PROTEIN APPA"/>
    <property type="match status" value="1"/>
</dbReference>
<dbReference type="InterPro" id="IPR039424">
    <property type="entry name" value="SBP_5"/>
</dbReference>
<keyword evidence="3" id="KW-0813">Transport</keyword>
<dbReference type="GO" id="GO:0015833">
    <property type="term" value="P:peptide transport"/>
    <property type="evidence" value="ECO:0007669"/>
    <property type="project" value="TreeGrafter"/>
</dbReference>
<sequence>MGISRRAFLAQASALGAVASVGFNVNIAQAQQSDTITIALAARAPNGVNPQQTGLTGGDNWAIHQVFNTLVKADPGTFATTPEEFRPSLAESWESSDDARTWTYHLRRGVEFHGGYGEMTAADVLFTFGRQLDPSIVTNGKVLYQNIQGVEAPDDYTVVFTLERPDPLFNGSCIATLPANIISRAAFEERGDEFNHSPVGTGPYEVVDFSTDGIVLQAFEDHFDGIAATPNLRIAFIADTTARTLAFASGEVDMIEGVRSPGWIPQMQQRSADTIFDATAPGSFNSLHLNLTQAPLDDLRVRQAIRYAINNEQIAAAYGELATPMVGVIASQFPGSVSKESLPENLRYEHNIERARELLAEAGYPDGVMISAFTSQREDYASIMLIVQEQLRAAGIELDLQIIDHSTFHADNRSARNAMPLQSSSYPPVPTQPLLQWLSASAVVQPDGTGQNNFSHYGVAIDGVDDLLEQVQDEPDFERRIALVEEIEQKVLTDLPLLGIITLSYVIARNPRIDLGFEVQSGYAYWPLNQARVVS</sequence>
<comment type="subcellular location">
    <subcellularLocation>
        <location evidence="1">Periplasm</location>
    </subcellularLocation>
</comment>
<dbReference type="InterPro" id="IPR006311">
    <property type="entry name" value="TAT_signal"/>
</dbReference>
<protein>
    <submittedName>
        <fullName evidence="7">Diguanylate phosphodiesterase</fullName>
    </submittedName>
</protein>
<dbReference type="PANTHER" id="PTHR30290">
    <property type="entry name" value="PERIPLASMIC BINDING COMPONENT OF ABC TRANSPORTER"/>
    <property type="match status" value="1"/>
</dbReference>
<feature type="chain" id="PRO_5038070567" evidence="5">
    <location>
        <begin position="31"/>
        <end position="535"/>
    </location>
</feature>
<dbReference type="Gene3D" id="3.40.190.10">
    <property type="entry name" value="Periplasmic binding protein-like II"/>
    <property type="match status" value="1"/>
</dbReference>
<dbReference type="PROSITE" id="PS51318">
    <property type="entry name" value="TAT"/>
    <property type="match status" value="1"/>
</dbReference>
<dbReference type="InterPro" id="IPR030678">
    <property type="entry name" value="Peptide/Ni-bd"/>
</dbReference>
<name>A0A916R7I1_9HYPH</name>
<feature type="signal peptide" evidence="5">
    <location>
        <begin position="1"/>
        <end position="30"/>
    </location>
</feature>
<dbReference type="GO" id="GO:0030288">
    <property type="term" value="C:outer membrane-bounded periplasmic space"/>
    <property type="evidence" value="ECO:0007669"/>
    <property type="project" value="UniProtKB-ARBA"/>
</dbReference>
<dbReference type="SUPFAM" id="SSF53850">
    <property type="entry name" value="Periplasmic binding protein-like II"/>
    <property type="match status" value="1"/>
</dbReference>
<evidence type="ECO:0000256" key="2">
    <source>
        <dbReference type="ARBA" id="ARBA00005695"/>
    </source>
</evidence>
<evidence type="ECO:0000256" key="3">
    <source>
        <dbReference type="ARBA" id="ARBA00022448"/>
    </source>
</evidence>
<proteinExistence type="inferred from homology"/>